<dbReference type="Proteomes" id="UP000035963">
    <property type="component" value="Unassembled WGS sequence"/>
</dbReference>
<evidence type="ECO:0000259" key="1">
    <source>
        <dbReference type="PROSITE" id="PS51352"/>
    </source>
</evidence>
<dbReference type="CDD" id="cd02947">
    <property type="entry name" value="TRX_family"/>
    <property type="match status" value="1"/>
</dbReference>
<dbReference type="PATRIC" id="fig|908627.4.peg.2914"/>
<feature type="domain" description="Thioredoxin" evidence="1">
    <location>
        <begin position="1"/>
        <end position="112"/>
    </location>
</feature>
<dbReference type="Gene3D" id="3.40.30.10">
    <property type="entry name" value="Glutaredoxin"/>
    <property type="match status" value="1"/>
</dbReference>
<dbReference type="AlphaFoldDB" id="A0A0J1CZ54"/>
<organism evidence="2 3">
    <name type="scientific">Caballeronia mineralivorans PML1(12)</name>
    <dbReference type="NCBI Taxonomy" id="908627"/>
    <lineage>
        <taxon>Bacteria</taxon>
        <taxon>Pseudomonadati</taxon>
        <taxon>Pseudomonadota</taxon>
        <taxon>Betaproteobacteria</taxon>
        <taxon>Burkholderiales</taxon>
        <taxon>Burkholderiaceae</taxon>
        <taxon>Caballeronia</taxon>
    </lineage>
</organism>
<dbReference type="SUPFAM" id="SSF52833">
    <property type="entry name" value="Thioredoxin-like"/>
    <property type="match status" value="1"/>
</dbReference>
<comment type="caution">
    <text evidence="2">The sequence shown here is derived from an EMBL/GenBank/DDBJ whole genome shotgun (WGS) entry which is preliminary data.</text>
</comment>
<dbReference type="OrthoDB" id="215495at2"/>
<dbReference type="RefSeq" id="WP_047847064.1">
    <property type="nucleotide sequence ID" value="NZ_AEJF01000085.1"/>
</dbReference>
<name>A0A0J1CZ54_9BURK</name>
<evidence type="ECO:0000313" key="2">
    <source>
        <dbReference type="EMBL" id="KLU25810.1"/>
    </source>
</evidence>
<proteinExistence type="predicted"/>
<reference evidence="2 3" key="1">
    <citation type="journal article" date="2015" name="Genome Announc.">
        <title>Draft Genome Sequence of Burkholderia sp. Strain PML1(12), an Ectomycorrhizosphere-Inhabiting Bacterium with Effective Mineral-Weathering Ability.</title>
        <authorList>
            <person name="Uroz S."/>
            <person name="Oger P."/>
        </authorList>
    </citation>
    <scope>NUCLEOTIDE SEQUENCE [LARGE SCALE GENOMIC DNA]</scope>
    <source>
        <strain evidence="3">PML1(12)</strain>
    </source>
</reference>
<dbReference type="PROSITE" id="PS51352">
    <property type="entry name" value="THIOREDOXIN_2"/>
    <property type="match status" value="1"/>
</dbReference>
<dbReference type="EMBL" id="AEJF01000085">
    <property type="protein sequence ID" value="KLU25810.1"/>
    <property type="molecule type" value="Genomic_DNA"/>
</dbReference>
<gene>
    <name evidence="2" type="ORF">EOS_13085</name>
</gene>
<evidence type="ECO:0000313" key="3">
    <source>
        <dbReference type="Proteomes" id="UP000035963"/>
    </source>
</evidence>
<dbReference type="Pfam" id="PF00085">
    <property type="entry name" value="Thioredoxin"/>
    <property type="match status" value="1"/>
</dbReference>
<sequence>MPMTTEFARTAPPRADIDALQGPTVIEFGTSWCGYCRAAQPLIAEVFQDHADVRHLKIEDGSGRPLGRSFRIKLWPTLIFLDNGVELARVVRPKNISEIRNAFALIDHPVSP</sequence>
<dbReference type="InterPro" id="IPR036249">
    <property type="entry name" value="Thioredoxin-like_sf"/>
</dbReference>
<protein>
    <submittedName>
        <fullName evidence="2">Thioredoxin</fullName>
    </submittedName>
</protein>
<accession>A0A0J1CZ54</accession>
<dbReference type="InterPro" id="IPR013766">
    <property type="entry name" value="Thioredoxin_domain"/>
</dbReference>
<keyword evidence="3" id="KW-1185">Reference proteome</keyword>